<gene>
    <name evidence="1" type="ORF">BDY19DRAFT_994767</name>
</gene>
<proteinExistence type="predicted"/>
<protein>
    <submittedName>
        <fullName evidence="1">Isoprenoid synthase domain-containing protein</fullName>
    </submittedName>
</protein>
<name>A0ACB8U148_9APHY</name>
<keyword evidence="2" id="KW-1185">Reference proteome</keyword>
<organism evidence="1 2">
    <name type="scientific">Irpex rosettiformis</name>
    <dbReference type="NCBI Taxonomy" id="378272"/>
    <lineage>
        <taxon>Eukaryota</taxon>
        <taxon>Fungi</taxon>
        <taxon>Dikarya</taxon>
        <taxon>Basidiomycota</taxon>
        <taxon>Agaricomycotina</taxon>
        <taxon>Agaricomycetes</taxon>
        <taxon>Polyporales</taxon>
        <taxon>Irpicaceae</taxon>
        <taxon>Irpex</taxon>
    </lineage>
</organism>
<dbReference type="Proteomes" id="UP001055072">
    <property type="component" value="Unassembled WGS sequence"/>
</dbReference>
<comment type="caution">
    <text evidence="1">The sequence shown here is derived from an EMBL/GenBank/DDBJ whole genome shotgun (WGS) entry which is preliminary data.</text>
</comment>
<reference evidence="1" key="1">
    <citation type="journal article" date="2021" name="Environ. Microbiol.">
        <title>Gene family expansions and transcriptome signatures uncover fungal adaptations to wood decay.</title>
        <authorList>
            <person name="Hage H."/>
            <person name="Miyauchi S."/>
            <person name="Viragh M."/>
            <person name="Drula E."/>
            <person name="Min B."/>
            <person name="Chaduli D."/>
            <person name="Navarro D."/>
            <person name="Favel A."/>
            <person name="Norest M."/>
            <person name="Lesage-Meessen L."/>
            <person name="Balint B."/>
            <person name="Merenyi Z."/>
            <person name="de Eugenio L."/>
            <person name="Morin E."/>
            <person name="Martinez A.T."/>
            <person name="Baldrian P."/>
            <person name="Stursova M."/>
            <person name="Martinez M.J."/>
            <person name="Novotny C."/>
            <person name="Magnuson J.K."/>
            <person name="Spatafora J.W."/>
            <person name="Maurice S."/>
            <person name="Pangilinan J."/>
            <person name="Andreopoulos W."/>
            <person name="LaButti K."/>
            <person name="Hundley H."/>
            <person name="Na H."/>
            <person name="Kuo A."/>
            <person name="Barry K."/>
            <person name="Lipzen A."/>
            <person name="Henrissat B."/>
            <person name="Riley R."/>
            <person name="Ahrendt S."/>
            <person name="Nagy L.G."/>
            <person name="Grigoriev I.V."/>
            <person name="Martin F."/>
            <person name="Rosso M.N."/>
        </authorList>
    </citation>
    <scope>NUCLEOTIDE SEQUENCE</scope>
    <source>
        <strain evidence="1">CBS 384.51</strain>
    </source>
</reference>
<sequence>MATSLNLPERFVLPDLLRLTDSVFELKISPFQEQARRVGQEWFSLFGHFDDMKLSSYLETGKYDLFVALGFPNTLDAIRLETCMFYALWAFAADDITDEGELQAQPLDVQAGIDISATVIDRLDIHRPLDPCAAMLQDILERIRISASPQVYTRRFCTGWVAWTQGQVKQTTNRSQSVVPSVEEFITLRRATIAGRMVEAMVQYALDLDIPDDVFAHPALKDISDVVIDLIAWANDLCSFNVRDPSFKEQADGDFSNLVFVLMVNRQIDLQTAVNVLTAMYGDRVKDYTQLKHELPSFGAAVDTQLVVYWKNMEHFFQGTVKWYYSSPRYFPPAGVPHVDGDLEIELLPR</sequence>
<evidence type="ECO:0000313" key="2">
    <source>
        <dbReference type="Proteomes" id="UP001055072"/>
    </source>
</evidence>
<accession>A0ACB8U148</accession>
<dbReference type="EMBL" id="MU274916">
    <property type="protein sequence ID" value="KAI0087884.1"/>
    <property type="molecule type" value="Genomic_DNA"/>
</dbReference>
<evidence type="ECO:0000313" key="1">
    <source>
        <dbReference type="EMBL" id="KAI0087884.1"/>
    </source>
</evidence>